<gene>
    <name evidence="1" type="ORF">EFR84_18745</name>
</gene>
<reference evidence="1 2" key="1">
    <citation type="submission" date="2018-11" db="EMBL/GenBank/DDBJ databases">
        <title>Rhizobium chutanense sp. nov., isolated from root nodules of Phaseolus vulgaris in China.</title>
        <authorList>
            <person name="Huo Y."/>
        </authorList>
    </citation>
    <scope>NUCLEOTIDE SEQUENCE [LARGE SCALE GENOMIC DNA]</scope>
    <source>
        <strain evidence="1 2">C16</strain>
    </source>
</reference>
<evidence type="ECO:0000313" key="2">
    <source>
        <dbReference type="Proteomes" id="UP000278081"/>
    </source>
</evidence>
<dbReference type="EMBL" id="RJTJ01000016">
    <property type="protein sequence ID" value="RUM03769.1"/>
    <property type="molecule type" value="Genomic_DNA"/>
</dbReference>
<protein>
    <submittedName>
        <fullName evidence="1">Uncharacterized protein</fullName>
    </submittedName>
</protein>
<comment type="caution">
    <text evidence="1">The sequence shown here is derived from an EMBL/GenBank/DDBJ whole genome shotgun (WGS) entry which is preliminary data.</text>
</comment>
<evidence type="ECO:0000313" key="1">
    <source>
        <dbReference type="EMBL" id="RUM03769.1"/>
    </source>
</evidence>
<name>A0A432NVS2_9HYPH</name>
<dbReference type="Proteomes" id="UP000278081">
    <property type="component" value="Unassembled WGS sequence"/>
</dbReference>
<accession>A0A432NVS2</accession>
<organism evidence="1 2">
    <name type="scientific">Rhizobium chutanense</name>
    <dbReference type="NCBI Taxonomy" id="2035448"/>
    <lineage>
        <taxon>Bacteria</taxon>
        <taxon>Pseudomonadati</taxon>
        <taxon>Pseudomonadota</taxon>
        <taxon>Alphaproteobacteria</taxon>
        <taxon>Hyphomicrobiales</taxon>
        <taxon>Rhizobiaceae</taxon>
        <taxon>Rhizobium/Agrobacterium group</taxon>
        <taxon>Rhizobium</taxon>
    </lineage>
</organism>
<dbReference type="OrthoDB" id="8404555at2"/>
<dbReference type="AlphaFoldDB" id="A0A432NVS2"/>
<sequence length="63" mass="6614">MKATRSRWCDRAVQPSGNGRTALSFCFYAIPDGKPLRTFPGIALTLLRPGSAPPEAPGSPVAG</sequence>
<proteinExistence type="predicted"/>